<organism evidence="2 3">
    <name type="scientific">Candidatus Thermofonsia Clade 3 bacterium</name>
    <dbReference type="NCBI Taxonomy" id="2364212"/>
    <lineage>
        <taxon>Bacteria</taxon>
        <taxon>Bacillati</taxon>
        <taxon>Chloroflexota</taxon>
        <taxon>Candidatus Thermofontia</taxon>
        <taxon>Candidatus Thermofonsia Clade 3</taxon>
    </lineage>
</organism>
<sequence length="130" mass="14566">MLRPEEAFAQAMRAHGITPPGEIIADGRLHRFSTNGKRGDDGGWYVLHTDGIPAGAFGDWRKGDEPITWRADLGRALTLAEEQEARRRIEQARREAERQRRAEQAAERAAERAAVIWRAAKPAGSDHPYL</sequence>
<dbReference type="Proteomes" id="UP000230790">
    <property type="component" value="Unassembled WGS sequence"/>
</dbReference>
<dbReference type="EMBL" id="PGTN01000700">
    <property type="protein sequence ID" value="PJF45849.1"/>
    <property type="molecule type" value="Genomic_DNA"/>
</dbReference>
<comment type="caution">
    <text evidence="2">The sequence shown here is derived from an EMBL/GenBank/DDBJ whole genome shotgun (WGS) entry which is preliminary data.</text>
</comment>
<reference evidence="2 3" key="1">
    <citation type="submission" date="2017-11" db="EMBL/GenBank/DDBJ databases">
        <title>Evolution of Phototrophy in the Chloroflexi Phylum Driven by Horizontal Gene Transfer.</title>
        <authorList>
            <person name="Ward L.M."/>
            <person name="Hemp J."/>
            <person name="Shih P.M."/>
            <person name="Mcglynn S.E."/>
            <person name="Fischer W."/>
        </authorList>
    </citation>
    <scope>NUCLEOTIDE SEQUENCE [LARGE SCALE GENOMIC DNA]</scope>
    <source>
        <strain evidence="2">JP3_7</strain>
    </source>
</reference>
<dbReference type="AlphaFoldDB" id="A0A2M8Q7S0"/>
<gene>
    <name evidence="2" type="ORF">CUN48_16800</name>
</gene>
<evidence type="ECO:0000256" key="1">
    <source>
        <dbReference type="SAM" id="Coils"/>
    </source>
</evidence>
<evidence type="ECO:0000313" key="3">
    <source>
        <dbReference type="Proteomes" id="UP000230790"/>
    </source>
</evidence>
<evidence type="ECO:0000313" key="2">
    <source>
        <dbReference type="EMBL" id="PJF45849.1"/>
    </source>
</evidence>
<feature type="coiled-coil region" evidence="1">
    <location>
        <begin position="75"/>
        <end position="113"/>
    </location>
</feature>
<keyword evidence="1" id="KW-0175">Coiled coil</keyword>
<name>A0A2M8Q7S0_9CHLR</name>
<protein>
    <recommendedName>
        <fullName evidence="4">DNA primase</fullName>
    </recommendedName>
</protein>
<proteinExistence type="predicted"/>
<accession>A0A2M8Q7S0</accession>
<evidence type="ECO:0008006" key="4">
    <source>
        <dbReference type="Google" id="ProtNLM"/>
    </source>
</evidence>
<feature type="non-terminal residue" evidence="2">
    <location>
        <position position="130"/>
    </location>
</feature>